<evidence type="ECO:0000313" key="4">
    <source>
        <dbReference type="Proteomes" id="UP000823775"/>
    </source>
</evidence>
<comment type="caution">
    <text evidence="3">The sequence shown here is derived from an EMBL/GenBank/DDBJ whole genome shotgun (WGS) entry which is preliminary data.</text>
</comment>
<dbReference type="Proteomes" id="UP000823775">
    <property type="component" value="Unassembled WGS sequence"/>
</dbReference>
<evidence type="ECO:0000256" key="1">
    <source>
        <dbReference type="SAM" id="Coils"/>
    </source>
</evidence>
<name>A0ABS8S5G9_DATST</name>
<keyword evidence="1" id="KW-0175">Coiled coil</keyword>
<reference evidence="3 4" key="1">
    <citation type="journal article" date="2021" name="BMC Genomics">
        <title>Datura genome reveals duplications of psychoactive alkaloid biosynthetic genes and high mutation rate following tissue culture.</title>
        <authorList>
            <person name="Rajewski A."/>
            <person name="Carter-House D."/>
            <person name="Stajich J."/>
            <person name="Litt A."/>
        </authorList>
    </citation>
    <scope>NUCLEOTIDE SEQUENCE [LARGE SCALE GENOMIC DNA]</scope>
    <source>
        <strain evidence="3">AR-01</strain>
    </source>
</reference>
<keyword evidence="4" id="KW-1185">Reference proteome</keyword>
<dbReference type="EMBL" id="JACEIK010000279">
    <property type="protein sequence ID" value="MCD7453982.1"/>
    <property type="molecule type" value="Genomic_DNA"/>
</dbReference>
<gene>
    <name evidence="3" type="ORF">HAX54_023049</name>
</gene>
<evidence type="ECO:0000256" key="2">
    <source>
        <dbReference type="SAM" id="MobiDB-lite"/>
    </source>
</evidence>
<feature type="region of interest" description="Disordered" evidence="2">
    <location>
        <begin position="69"/>
        <end position="88"/>
    </location>
</feature>
<organism evidence="3 4">
    <name type="scientific">Datura stramonium</name>
    <name type="common">Jimsonweed</name>
    <name type="synonym">Common thornapple</name>
    <dbReference type="NCBI Taxonomy" id="4076"/>
    <lineage>
        <taxon>Eukaryota</taxon>
        <taxon>Viridiplantae</taxon>
        <taxon>Streptophyta</taxon>
        <taxon>Embryophyta</taxon>
        <taxon>Tracheophyta</taxon>
        <taxon>Spermatophyta</taxon>
        <taxon>Magnoliopsida</taxon>
        <taxon>eudicotyledons</taxon>
        <taxon>Gunneridae</taxon>
        <taxon>Pentapetalae</taxon>
        <taxon>asterids</taxon>
        <taxon>lamiids</taxon>
        <taxon>Solanales</taxon>
        <taxon>Solanaceae</taxon>
        <taxon>Solanoideae</taxon>
        <taxon>Datureae</taxon>
        <taxon>Datura</taxon>
    </lineage>
</organism>
<accession>A0ABS8S5G9</accession>
<feature type="coiled-coil region" evidence="1">
    <location>
        <begin position="35"/>
        <end position="62"/>
    </location>
</feature>
<sequence>MELWKRVDRKNGMLIVVMMQIELLAKWIQELKGDLLDLTQMMKDHEVSIKHLEERMHLLASQMESRESMISQEQIKKDTTPTPNNVDKDDIEWDVEEMFFKETLEDVLLNIDGRGSEG</sequence>
<evidence type="ECO:0000313" key="3">
    <source>
        <dbReference type="EMBL" id="MCD7453982.1"/>
    </source>
</evidence>
<protein>
    <submittedName>
        <fullName evidence="3">Uncharacterized protein</fullName>
    </submittedName>
</protein>
<proteinExistence type="predicted"/>